<dbReference type="Proteomes" id="UP000187203">
    <property type="component" value="Unassembled WGS sequence"/>
</dbReference>
<accession>A0A1R3JSF0</accession>
<proteinExistence type="predicted"/>
<protein>
    <submittedName>
        <fullName evidence="1">Uncharacterized protein</fullName>
    </submittedName>
</protein>
<keyword evidence="2" id="KW-1185">Reference proteome</keyword>
<name>A0A1R3JSF0_9ROSI</name>
<comment type="caution">
    <text evidence="1">The sequence shown here is derived from an EMBL/GenBank/DDBJ whole genome shotgun (WGS) entry which is preliminary data.</text>
</comment>
<reference evidence="2" key="1">
    <citation type="submission" date="2013-09" db="EMBL/GenBank/DDBJ databases">
        <title>Corchorus olitorius genome sequencing.</title>
        <authorList>
            <person name="Alam M."/>
            <person name="Haque M.S."/>
            <person name="Islam M.S."/>
            <person name="Emdad E.M."/>
            <person name="Islam M.M."/>
            <person name="Ahmed B."/>
            <person name="Halim A."/>
            <person name="Hossen Q.M.M."/>
            <person name="Hossain M.Z."/>
            <person name="Ahmed R."/>
            <person name="Khan M.M."/>
            <person name="Islam R."/>
            <person name="Rashid M.M."/>
            <person name="Khan S.A."/>
            <person name="Rahman M.S."/>
            <person name="Alam M."/>
            <person name="Yahiya A.S."/>
            <person name="Khan M.S."/>
            <person name="Azam M.S."/>
            <person name="Haque T."/>
            <person name="Lashkar M.Z.H."/>
            <person name="Akhand A.I."/>
            <person name="Morshed G."/>
            <person name="Roy S."/>
            <person name="Uddin K.S."/>
            <person name="Rabeya T."/>
            <person name="Hossain A.S."/>
            <person name="Chowdhury A."/>
            <person name="Snigdha A.R."/>
            <person name="Mortoza M.S."/>
            <person name="Matin S.A."/>
            <person name="Hoque S.M.E."/>
            <person name="Islam M.K."/>
            <person name="Roy D.K."/>
            <person name="Haider R."/>
            <person name="Moosa M.M."/>
            <person name="Elias S.M."/>
            <person name="Hasan A.M."/>
            <person name="Jahan S."/>
            <person name="Shafiuddin M."/>
            <person name="Mahmood N."/>
            <person name="Shommy N.S."/>
        </authorList>
    </citation>
    <scope>NUCLEOTIDE SEQUENCE [LARGE SCALE GENOMIC DNA]</scope>
    <source>
        <strain evidence="2">cv. O-4</strain>
    </source>
</reference>
<evidence type="ECO:0000313" key="1">
    <source>
        <dbReference type="EMBL" id="OMO97755.1"/>
    </source>
</evidence>
<evidence type="ECO:0000313" key="2">
    <source>
        <dbReference type="Proteomes" id="UP000187203"/>
    </source>
</evidence>
<gene>
    <name evidence="1" type="ORF">COLO4_14387</name>
</gene>
<dbReference type="AlphaFoldDB" id="A0A1R3JSF0"/>
<dbReference type="EMBL" id="AWUE01015416">
    <property type="protein sequence ID" value="OMO97755.1"/>
    <property type="molecule type" value="Genomic_DNA"/>
</dbReference>
<sequence>MSREIPLIKNRVEHHVAASDRQVWCKSLEGGGSSTECFSMNNVINGA</sequence>
<organism evidence="1 2">
    <name type="scientific">Corchorus olitorius</name>
    <dbReference type="NCBI Taxonomy" id="93759"/>
    <lineage>
        <taxon>Eukaryota</taxon>
        <taxon>Viridiplantae</taxon>
        <taxon>Streptophyta</taxon>
        <taxon>Embryophyta</taxon>
        <taxon>Tracheophyta</taxon>
        <taxon>Spermatophyta</taxon>
        <taxon>Magnoliopsida</taxon>
        <taxon>eudicotyledons</taxon>
        <taxon>Gunneridae</taxon>
        <taxon>Pentapetalae</taxon>
        <taxon>rosids</taxon>
        <taxon>malvids</taxon>
        <taxon>Malvales</taxon>
        <taxon>Malvaceae</taxon>
        <taxon>Grewioideae</taxon>
        <taxon>Apeibeae</taxon>
        <taxon>Corchorus</taxon>
    </lineage>
</organism>